<keyword evidence="2" id="KW-1133">Transmembrane helix</keyword>
<protein>
    <submittedName>
        <fullName evidence="3">Uncharacterized protein</fullName>
    </submittedName>
</protein>
<sequence>FGTRPTYQIFAAATLLTGCIYYLFNKFVLRSKANDDNDLCKKRPPPELDVECRETNKENKVNTPLDDAAKLEANKENAIDKPKQDSTPQKLSSDNTDGGSDSGVDNPAFSETETSPNDTKKENSKVSG</sequence>
<dbReference type="OrthoDB" id="10061976at2759"/>
<feature type="compositionally biased region" description="Low complexity" evidence="1">
    <location>
        <begin position="92"/>
        <end position="105"/>
    </location>
</feature>
<name>A0A1E1WG04_PECGO</name>
<feature type="compositionally biased region" description="Basic and acidic residues" evidence="1">
    <location>
        <begin position="67"/>
        <end position="84"/>
    </location>
</feature>
<feature type="transmembrane region" description="Helical" evidence="2">
    <location>
        <begin position="6"/>
        <end position="24"/>
    </location>
</feature>
<reference evidence="3" key="1">
    <citation type="submission" date="2015-09" db="EMBL/GenBank/DDBJ databases">
        <title>De novo assembly of Pectinophora gossypiella (Pink Bollworm) gut transcriptome.</title>
        <authorList>
            <person name="Tassone E.E."/>
        </authorList>
    </citation>
    <scope>NUCLEOTIDE SEQUENCE</scope>
</reference>
<dbReference type="AlphaFoldDB" id="A0A1E1WG04"/>
<feature type="non-terminal residue" evidence="3">
    <location>
        <position position="1"/>
    </location>
</feature>
<gene>
    <name evidence="3" type="ORF">g.18712</name>
</gene>
<evidence type="ECO:0000256" key="2">
    <source>
        <dbReference type="SAM" id="Phobius"/>
    </source>
</evidence>
<keyword evidence="2" id="KW-0472">Membrane</keyword>
<organism evidence="3">
    <name type="scientific">Pectinophora gossypiella</name>
    <name type="common">Cotton pink bollworm</name>
    <name type="synonym">Depressaria gossypiella</name>
    <dbReference type="NCBI Taxonomy" id="13191"/>
    <lineage>
        <taxon>Eukaryota</taxon>
        <taxon>Metazoa</taxon>
        <taxon>Ecdysozoa</taxon>
        <taxon>Arthropoda</taxon>
        <taxon>Hexapoda</taxon>
        <taxon>Insecta</taxon>
        <taxon>Pterygota</taxon>
        <taxon>Neoptera</taxon>
        <taxon>Endopterygota</taxon>
        <taxon>Lepidoptera</taxon>
        <taxon>Glossata</taxon>
        <taxon>Ditrysia</taxon>
        <taxon>Gelechioidea</taxon>
        <taxon>Gelechiidae</taxon>
        <taxon>Apatetrinae</taxon>
        <taxon>Pectinophora</taxon>
    </lineage>
</organism>
<dbReference type="EMBL" id="GDQN01005156">
    <property type="protein sequence ID" value="JAT85898.1"/>
    <property type="molecule type" value="Transcribed_RNA"/>
</dbReference>
<proteinExistence type="predicted"/>
<feature type="region of interest" description="Disordered" evidence="1">
    <location>
        <begin position="35"/>
        <end position="128"/>
    </location>
</feature>
<evidence type="ECO:0000313" key="3">
    <source>
        <dbReference type="EMBL" id="JAT85898.1"/>
    </source>
</evidence>
<keyword evidence="2" id="KW-0812">Transmembrane</keyword>
<feature type="compositionally biased region" description="Basic and acidic residues" evidence="1">
    <location>
        <begin position="118"/>
        <end position="128"/>
    </location>
</feature>
<feature type="compositionally biased region" description="Basic and acidic residues" evidence="1">
    <location>
        <begin position="35"/>
        <end position="60"/>
    </location>
</feature>
<evidence type="ECO:0000256" key="1">
    <source>
        <dbReference type="SAM" id="MobiDB-lite"/>
    </source>
</evidence>
<accession>A0A1E1WG04</accession>